<proteinExistence type="predicted"/>
<dbReference type="SMART" id="SM00487">
    <property type="entry name" value="DEXDc"/>
    <property type="match status" value="1"/>
</dbReference>
<dbReference type="CDD" id="cd18785">
    <property type="entry name" value="SF2_C"/>
    <property type="match status" value="1"/>
</dbReference>
<dbReference type="Proteomes" id="UP001240777">
    <property type="component" value="Unassembled WGS sequence"/>
</dbReference>
<evidence type="ECO:0000259" key="1">
    <source>
        <dbReference type="SMART" id="SM00487"/>
    </source>
</evidence>
<dbReference type="SUPFAM" id="SSF52540">
    <property type="entry name" value="P-loop containing nucleoside triphosphate hydrolases"/>
    <property type="match status" value="2"/>
</dbReference>
<dbReference type="GO" id="GO:0004386">
    <property type="term" value="F:helicase activity"/>
    <property type="evidence" value="ECO:0007669"/>
    <property type="project" value="UniProtKB-KW"/>
</dbReference>
<evidence type="ECO:0000313" key="3">
    <source>
        <dbReference type="EMBL" id="MDP2538941.1"/>
    </source>
</evidence>
<dbReference type="Gene3D" id="3.40.50.300">
    <property type="entry name" value="P-loop containing nucleotide triphosphate hydrolases"/>
    <property type="match status" value="2"/>
</dbReference>
<dbReference type="GO" id="GO:0003677">
    <property type="term" value="F:DNA binding"/>
    <property type="evidence" value="ECO:0007669"/>
    <property type="project" value="InterPro"/>
</dbReference>
<dbReference type="InterPro" id="IPR006935">
    <property type="entry name" value="Helicase/UvrB_N"/>
</dbReference>
<comment type="caution">
    <text evidence="3">The sequence shown here is derived from an EMBL/GenBank/DDBJ whole genome shotgun (WGS) entry which is preliminary data.</text>
</comment>
<dbReference type="InterPro" id="IPR050742">
    <property type="entry name" value="Helicase_Restrict-Modif_Enz"/>
</dbReference>
<dbReference type="EMBL" id="JAUPEV010000003">
    <property type="protein sequence ID" value="MDO7252898.1"/>
    <property type="molecule type" value="Genomic_DNA"/>
</dbReference>
<keyword evidence="3" id="KW-0347">Helicase</keyword>
<dbReference type="PANTHER" id="PTHR47396:SF1">
    <property type="entry name" value="ATP-DEPENDENT HELICASE IRC3-RELATED"/>
    <property type="match status" value="1"/>
</dbReference>
<feature type="domain" description="Helicase ATP-binding" evidence="1">
    <location>
        <begin position="29"/>
        <end position="260"/>
    </location>
</feature>
<accession>A0AA90TBN1</accession>
<name>A0AA90TBN1_9HELI</name>
<organism evidence="3 4">
    <name type="scientific">Helicobacter cappadocius</name>
    <dbReference type="NCBI Taxonomy" id="3063998"/>
    <lineage>
        <taxon>Bacteria</taxon>
        <taxon>Pseudomonadati</taxon>
        <taxon>Campylobacterota</taxon>
        <taxon>Epsilonproteobacteria</taxon>
        <taxon>Campylobacterales</taxon>
        <taxon>Helicobacteraceae</taxon>
        <taxon>Helicobacter</taxon>
    </lineage>
</organism>
<dbReference type="InterPro" id="IPR014001">
    <property type="entry name" value="Helicase_ATP-bd"/>
</dbReference>
<dbReference type="GO" id="GO:0016787">
    <property type="term" value="F:hydrolase activity"/>
    <property type="evidence" value="ECO:0007669"/>
    <property type="project" value="InterPro"/>
</dbReference>
<sequence>MKLCERIGIHLDDGLDIEIPLHILENLNSNIELREYQINALKYYLISQQKQKLNRSHLMFHMATGSGKTVIMASLILDCFARGYENFVFFVNSTAILEKTKQNFSNPKSSKYLFAKNITINTKNISINVCENLNTCKKGQINIIFTTVQALFSLLTLERENALTISDFQDQKIVMLADEAHHINAETKKSKSQSQAQDLQSWEGVIKAIYGANKENLMFEFSATLPKDKSVQQKYEDKIIFEYTLKDFRNDKYSKDIKLLKYEGLERIERICGAVICSLYRQELAALNHIVLKPVILFKSKTIKESKENEELFLQWIYDLRVEDIERFFNNIKEDSGILYDAKVFFQDRDMQELLRQIRREFEKHFLININDTNELQTNQILINTLEDQGNKIRVIFAVDKLNEGWDVLNLFDIVRLIEGSINDTPKEAQLIGRGARYFPFEASIDGRVIGKSNQRKFDDINSPLKALETLSYHGASENEFIARLQKELVEIGLKDDEKEIILLSLKEEFKESEIYQKCYFATNSVMRIKDEVKNSKNKSGYFTLESIQKLPICQNRIKIPLIDAHNIQEEDMIKAIDEAPEVQTTEIRKDFEFKDLDKAVIYKAMNKSGEFYTFENLKLLFKDIKSRQDFIDKYLSIIKLTIHEKQNISNPKTRLKIALLVCENFKNQMEKKLQNFEVKAWYLTPLKLIGDKFITRTKGAVVHRDMQSSAQFAFKNFVGTDLELEFVDFVQRNATKLDENFSQWWLVRNERNSQMAIYTQDNEEENKVKRFEPDFYFFAKPKEKKNFEILQCFIEPKGGHIEAMDRWKEEFLKTLLEIPKIVENDENGYYRQKVQVMGMPFFAQDKQNEFEKSFVRLLQI</sequence>
<evidence type="ECO:0000313" key="5">
    <source>
        <dbReference type="Proteomes" id="UP001240777"/>
    </source>
</evidence>
<evidence type="ECO:0000313" key="4">
    <source>
        <dbReference type="Proteomes" id="UP001177258"/>
    </source>
</evidence>
<dbReference type="Pfam" id="PF04851">
    <property type="entry name" value="ResIII"/>
    <property type="match status" value="1"/>
</dbReference>
<dbReference type="EMBL" id="JAUYZK010000004">
    <property type="protein sequence ID" value="MDP2538941.1"/>
    <property type="molecule type" value="Genomic_DNA"/>
</dbReference>
<dbReference type="InterPro" id="IPR027417">
    <property type="entry name" value="P-loop_NTPase"/>
</dbReference>
<reference evidence="3 5" key="1">
    <citation type="submission" date="2023-07" db="EMBL/GenBank/DDBJ databases">
        <title>Unpublished Manusciprt.</title>
        <authorList>
            <person name="Aydin F."/>
            <person name="Tarhane S."/>
            <person name="Saticioglu I.B."/>
            <person name="Karakaya E."/>
            <person name="Abay S."/>
            <person name="Guran O."/>
            <person name="Bozkurt E."/>
            <person name="Uzum N."/>
            <person name="Olgun K."/>
            <person name="Jablonski D."/>
        </authorList>
    </citation>
    <scope>NUCLEOTIDE SEQUENCE</scope>
    <source>
        <strain evidence="5">faydin-H75</strain>
        <strain evidence="3">Faydin-H76</strain>
    </source>
</reference>
<reference evidence="2" key="2">
    <citation type="submission" date="2023-07" db="EMBL/GenBank/DDBJ databases">
        <authorList>
            <person name="Aydin F."/>
            <person name="Tarhane S."/>
            <person name="Saticioglu I.B."/>
            <person name="Karakaya E."/>
            <person name="Abay S."/>
            <person name="Guran O."/>
            <person name="Bozkurt E."/>
            <person name="Uzum N."/>
            <person name="Olgun K."/>
            <person name="Jablonski D."/>
        </authorList>
    </citation>
    <scope>NUCLEOTIDE SEQUENCE</scope>
    <source>
        <strain evidence="2">Faydin-H75</strain>
    </source>
</reference>
<keyword evidence="3" id="KW-0547">Nucleotide-binding</keyword>
<dbReference type="GO" id="GO:0005829">
    <property type="term" value="C:cytosol"/>
    <property type="evidence" value="ECO:0007669"/>
    <property type="project" value="TreeGrafter"/>
</dbReference>
<dbReference type="GO" id="GO:0005524">
    <property type="term" value="F:ATP binding"/>
    <property type="evidence" value="ECO:0007669"/>
    <property type="project" value="InterPro"/>
</dbReference>
<keyword evidence="3" id="KW-0067">ATP-binding</keyword>
<dbReference type="Proteomes" id="UP001177258">
    <property type="component" value="Unassembled WGS sequence"/>
</dbReference>
<keyword evidence="3" id="KW-0378">Hydrolase</keyword>
<dbReference type="RefSeq" id="WP_305516742.1">
    <property type="nucleotide sequence ID" value="NZ_JAUPEV010000003.1"/>
</dbReference>
<evidence type="ECO:0000313" key="2">
    <source>
        <dbReference type="EMBL" id="MDO7252898.1"/>
    </source>
</evidence>
<gene>
    <name evidence="2" type="ORF">Q5I04_03085</name>
    <name evidence="3" type="ORF">Q5I06_04015</name>
</gene>
<dbReference type="AlphaFoldDB" id="A0AA90TBN1"/>
<protein>
    <submittedName>
        <fullName evidence="3">DEAD/DEAH box helicase family protein</fullName>
    </submittedName>
</protein>
<dbReference type="PANTHER" id="PTHR47396">
    <property type="entry name" value="TYPE I RESTRICTION ENZYME ECOKI R PROTEIN"/>
    <property type="match status" value="1"/>
</dbReference>
<keyword evidence="5" id="KW-1185">Reference proteome</keyword>
<reference evidence="2 4" key="3">
    <citation type="journal article" date="2024" name="Syst. Appl. Microbiol.">
        <title>Helicobacter cappadocius sp. nov., from lizards: The first psychrotrophic Helicobacter species.</title>
        <authorList>
            <person name="Aydin F."/>
            <person name="Tarhane S."/>
            <person name="Karakaya E."/>
            <person name="Abay S."/>
            <person name="Kayman T."/>
            <person name="Guran O."/>
            <person name="Bozkurt E."/>
            <person name="Uzum N."/>
            <person name="Avci A."/>
            <person name="Olgun K."/>
            <person name="Jablonski D."/>
            <person name="Guran C."/>
            <person name="Burcin Saticioglu I."/>
        </authorList>
    </citation>
    <scope>NUCLEOTIDE SEQUENCE [LARGE SCALE GENOMIC DNA]</scope>
    <source>
        <strain evidence="2">Faydin-H75</strain>
        <strain evidence="4">faydin-H76</strain>
    </source>
</reference>